<dbReference type="InterPro" id="IPR008688">
    <property type="entry name" value="ATP_synth_Bsub_B/MI25"/>
</dbReference>
<keyword evidence="8 9" id="KW-0472">Membrane</keyword>
<comment type="similarity">
    <text evidence="1 9">Belongs to the eukaryotic ATPase B chain family.</text>
</comment>
<evidence type="ECO:0000256" key="3">
    <source>
        <dbReference type="ARBA" id="ARBA00022547"/>
    </source>
</evidence>
<dbReference type="Proteomes" id="UP000829291">
    <property type="component" value="Chromosome 7"/>
</dbReference>
<feature type="region of interest" description="Disordered" evidence="10">
    <location>
        <begin position="1"/>
        <end position="22"/>
    </location>
</feature>
<dbReference type="Gene3D" id="1.20.5.2210">
    <property type="match status" value="1"/>
</dbReference>
<accession>A0A6J0C3F7</accession>
<evidence type="ECO:0000256" key="7">
    <source>
        <dbReference type="ARBA" id="ARBA00023128"/>
    </source>
</evidence>
<keyword evidence="7 9" id="KW-0496">Mitochondrion</keyword>
<dbReference type="OrthoDB" id="67388at2759"/>
<protein>
    <recommendedName>
        <fullName evidence="9">ATP synthase subunit b</fullName>
    </recommendedName>
</protein>
<dbReference type="GO" id="GO:0005743">
    <property type="term" value="C:mitochondrial inner membrane"/>
    <property type="evidence" value="ECO:0007669"/>
    <property type="project" value="UniProtKB-SubCell"/>
</dbReference>
<sequence length="273" mass="30954">MLTSEVNRRKPNEKNGSTGLFNQLSRRTVNRSADKMLSRLALRNAQALPAIAHGAQALSSSSEASNRPVRAEFGGKVRLGFIPDEWFTYFYPKTGVTGPYAFGLGLTTYLVSKEIYVMEHEYYTGLSILLMCIYGVKKFGPAVAAYADKLIDEQITDLNESKNSEIEYYESSIKDEKHSQWQAEGQTLLMEAKKQNIAMQLEAAYRERLAHVYSEVKKRLDYQVQIQAIERRISQKHMSEWIISNVLKSITPEQEKATLQQCIVDLQGLAART</sequence>
<dbReference type="GeneID" id="107225174"/>
<dbReference type="PANTHER" id="PTHR12733:SF3">
    <property type="entry name" value="ATP SYNTHASE F(0) COMPLEX SUBUNIT B1, MITOCHONDRIAL"/>
    <property type="match status" value="1"/>
</dbReference>
<dbReference type="InParanoid" id="A0A6J0C3F7"/>
<keyword evidence="2 9" id="KW-0813">Transport</keyword>
<evidence type="ECO:0000256" key="2">
    <source>
        <dbReference type="ARBA" id="ARBA00022448"/>
    </source>
</evidence>
<evidence type="ECO:0000256" key="10">
    <source>
        <dbReference type="SAM" id="MobiDB-lite"/>
    </source>
</evidence>
<evidence type="ECO:0000256" key="4">
    <source>
        <dbReference type="ARBA" id="ARBA00022781"/>
    </source>
</evidence>
<dbReference type="FunCoup" id="A0A6J0C3F7">
    <property type="interactions" value="1095"/>
</dbReference>
<keyword evidence="3 9" id="KW-0138">CF(0)</keyword>
<evidence type="ECO:0000313" key="11">
    <source>
        <dbReference type="Proteomes" id="UP000829291"/>
    </source>
</evidence>
<dbReference type="GO" id="GO:0045259">
    <property type="term" value="C:proton-transporting ATP synthase complex"/>
    <property type="evidence" value="ECO:0007669"/>
    <property type="project" value="UniProtKB-KW"/>
</dbReference>
<evidence type="ECO:0000313" key="12">
    <source>
        <dbReference type="RefSeq" id="XP_015521030.2"/>
    </source>
</evidence>
<evidence type="ECO:0000256" key="5">
    <source>
        <dbReference type="ARBA" id="ARBA00022792"/>
    </source>
</evidence>
<dbReference type="PANTHER" id="PTHR12733">
    <property type="entry name" value="MITOCHONDRIAL ATP SYNTHASE B CHAIN"/>
    <property type="match status" value="1"/>
</dbReference>
<organism evidence="12">
    <name type="scientific">Neodiprion lecontei</name>
    <name type="common">Redheaded pine sawfly</name>
    <dbReference type="NCBI Taxonomy" id="441921"/>
    <lineage>
        <taxon>Eukaryota</taxon>
        <taxon>Metazoa</taxon>
        <taxon>Ecdysozoa</taxon>
        <taxon>Arthropoda</taxon>
        <taxon>Hexapoda</taxon>
        <taxon>Insecta</taxon>
        <taxon>Pterygota</taxon>
        <taxon>Neoptera</taxon>
        <taxon>Endopterygota</taxon>
        <taxon>Hymenoptera</taxon>
        <taxon>Tenthredinoidea</taxon>
        <taxon>Diprionidae</taxon>
        <taxon>Diprioninae</taxon>
        <taxon>Neodiprion</taxon>
    </lineage>
</organism>
<name>A0A6J0C3F7_NEOLC</name>
<keyword evidence="11" id="KW-1185">Reference proteome</keyword>
<proteinExistence type="inferred from homology"/>
<dbReference type="RefSeq" id="XP_015521030.2">
    <property type="nucleotide sequence ID" value="XM_015665544.2"/>
</dbReference>
<dbReference type="InterPro" id="IPR013837">
    <property type="entry name" value="ATP_synth_F0_suB"/>
</dbReference>
<evidence type="ECO:0000256" key="8">
    <source>
        <dbReference type="ARBA" id="ARBA00023136"/>
    </source>
</evidence>
<keyword evidence="5 9" id="KW-0999">Mitochondrion inner membrane</keyword>
<dbReference type="KEGG" id="nlo:107225174"/>
<dbReference type="Pfam" id="PF05405">
    <property type="entry name" value="Mt_ATP-synt_B"/>
    <property type="match status" value="1"/>
</dbReference>
<dbReference type="AlphaFoldDB" id="A0A6J0C3F7"/>
<keyword evidence="6 9" id="KW-0406">Ion transport</keyword>
<comment type="subcellular location">
    <subcellularLocation>
        <location evidence="9">Mitochondrion</location>
    </subcellularLocation>
    <subcellularLocation>
        <location evidence="9">Mitochondrion inner membrane</location>
    </subcellularLocation>
</comment>
<gene>
    <name evidence="12" type="primary">LOC107225174</name>
</gene>
<dbReference type="SUPFAM" id="SSF161060">
    <property type="entry name" value="ATP synthase B chain-like"/>
    <property type="match status" value="1"/>
</dbReference>
<comment type="subunit">
    <text evidence="9">F-type ATPases have 2 components, CF(1) - the catalytic core - and CF(0) - the membrane proton channel. CF(1) and CF(0) have multiple subunits.</text>
</comment>
<feature type="compositionally biased region" description="Basic and acidic residues" evidence="10">
    <location>
        <begin position="1"/>
        <end position="13"/>
    </location>
</feature>
<evidence type="ECO:0000256" key="1">
    <source>
        <dbReference type="ARBA" id="ARBA00007479"/>
    </source>
</evidence>
<evidence type="ECO:0000256" key="6">
    <source>
        <dbReference type="ARBA" id="ARBA00023065"/>
    </source>
</evidence>
<comment type="function">
    <text evidence="9">Subunit b, of the mitochondrial membrane ATP synthase complex (F(1)F(0) ATP synthase or Complex V) that produces ATP from ADP in the presence of a proton gradient across the membrane which is generated by electron transport complexes of the respiratory chain. ATP synthase complex consist of a soluble F(1) head domain - the catalytic core - and a membrane F(1) domain - the membrane proton channel. These two domains are linked by a central stalk rotating inside the F(1) region and a stationary peripheral stalk. During catalysis, ATP synthesis in the catalytic domain of F(1) is coupled via a rotary mechanism of the central stalk subunits to proton translocation. In vivo, can only synthesize ATP although its ATP hydrolase activity can be activated artificially in vitro. Part of the complex F(0) domain. Part of the complex F(0) domain and the peripheric stalk, which acts as a stator to hold the catalytic alpha(3)beta(3) subcomplex and subunit a/ATP6 static relative to the rotary elements.</text>
</comment>
<evidence type="ECO:0000256" key="9">
    <source>
        <dbReference type="RuleBase" id="RU368017"/>
    </source>
</evidence>
<reference evidence="12" key="1">
    <citation type="submission" date="2025-08" db="UniProtKB">
        <authorList>
            <consortium name="RefSeq"/>
        </authorList>
    </citation>
    <scope>IDENTIFICATION</scope>
    <source>
        <tissue evidence="12">Thorax and Abdomen</tissue>
    </source>
</reference>
<keyword evidence="4 9" id="KW-0375">Hydrogen ion transport</keyword>
<dbReference type="GO" id="GO:0046933">
    <property type="term" value="F:proton-transporting ATP synthase activity, rotational mechanism"/>
    <property type="evidence" value="ECO:0007669"/>
    <property type="project" value="TreeGrafter"/>
</dbReference>